<dbReference type="InterPro" id="IPR050535">
    <property type="entry name" value="DNA_Repair-Maintenance_Comp"/>
</dbReference>
<dbReference type="GO" id="GO:0016787">
    <property type="term" value="F:hydrolase activity"/>
    <property type="evidence" value="ECO:0007669"/>
    <property type="project" value="UniProtKB-KW"/>
</dbReference>
<evidence type="ECO:0000259" key="2">
    <source>
        <dbReference type="Pfam" id="PF00149"/>
    </source>
</evidence>
<sequence>MVRFLHSSDLHLDRPFKGLSELSGSALQAVRQSTFSAWQKIVQYAIDEQLDFVLLVGDSYDGSMRSLRAQKELQKGLQQLQAYNIPVIISYGASDYAEGEWARFTLPDNVTVLPTKTTTLTLPLANESIKLTGCSYAHGEMPTALLDTYPQADKEMLHIAMLYGEVKPAEAATKHYDYLALGGRHQQVVIQESPRMVYCGTPQSTSVTEVGNKGFYDVTLTKESCSMHFVHTSAILYVKQEVDASEVRYANDLMVLCHKTCNALRDKYRATIVQITLTNLTAEGSKLWHSTKPAEWLAVLRDMESEQLPLVWLAAIDAVTSAPRPVTNSAQQVIDTMHSWSADEWQDVLADIYQSGTVARLMQEQALDMHTLLHEAEQLFLRKMQEN</sequence>
<accession>A0A078MC97</accession>
<feature type="domain" description="Calcineurin-like phosphoesterase" evidence="2">
    <location>
        <begin position="3"/>
        <end position="116"/>
    </location>
</feature>
<keyword evidence="1" id="KW-0378">Hydrolase</keyword>
<evidence type="ECO:0000256" key="1">
    <source>
        <dbReference type="ARBA" id="ARBA00022801"/>
    </source>
</evidence>
<dbReference type="PATRIC" id="fig|1461583.4.peg.1375"/>
<dbReference type="InterPro" id="IPR029052">
    <property type="entry name" value="Metallo-depent_PP-like"/>
</dbReference>
<dbReference type="SUPFAM" id="SSF56300">
    <property type="entry name" value="Metallo-dependent phosphatases"/>
    <property type="match status" value="1"/>
</dbReference>
<dbReference type="PANTHER" id="PTHR30337:SF7">
    <property type="entry name" value="PHOSPHOESTERASE"/>
    <property type="match status" value="1"/>
</dbReference>
<dbReference type="InterPro" id="IPR041796">
    <property type="entry name" value="Mre11_N"/>
</dbReference>
<protein>
    <submittedName>
        <fullName evidence="3">Putative metallophosphoesterase YhaO</fullName>
    </submittedName>
</protein>
<dbReference type="Gene3D" id="3.60.21.10">
    <property type="match status" value="1"/>
</dbReference>
<evidence type="ECO:0000313" key="3">
    <source>
        <dbReference type="EMBL" id="CEA03052.1"/>
    </source>
</evidence>
<organism evidence="3">
    <name type="scientific">Metalysinibacillus saudimassiliensis</name>
    <dbReference type="NCBI Taxonomy" id="1461583"/>
    <lineage>
        <taxon>Bacteria</taxon>
        <taxon>Bacillati</taxon>
        <taxon>Bacillota</taxon>
        <taxon>Bacilli</taxon>
        <taxon>Bacillales</taxon>
        <taxon>Caryophanaceae</taxon>
        <taxon>Metalysinibacillus</taxon>
    </lineage>
</organism>
<name>A0A078MC97_9BACL</name>
<dbReference type="InterPro" id="IPR004843">
    <property type="entry name" value="Calcineurin-like_PHP"/>
</dbReference>
<dbReference type="AlphaFoldDB" id="A0A078MC97"/>
<dbReference type="PANTHER" id="PTHR30337">
    <property type="entry name" value="COMPONENT OF ATP-DEPENDENT DSDNA EXONUCLEASE"/>
    <property type="match status" value="1"/>
</dbReference>
<dbReference type="Pfam" id="PF00149">
    <property type="entry name" value="Metallophos"/>
    <property type="match status" value="1"/>
</dbReference>
<dbReference type="EMBL" id="LN483075">
    <property type="protein sequence ID" value="CEA03052.1"/>
    <property type="molecule type" value="Genomic_DNA"/>
</dbReference>
<dbReference type="HOGENOM" id="CLU_026621_4_0_9"/>
<proteinExistence type="predicted"/>
<gene>
    <name evidence="3" type="primary">yhaO</name>
    <name evidence="3" type="ORF">BN1050_01418</name>
</gene>
<reference evidence="3" key="1">
    <citation type="submission" date="2014-07" db="EMBL/GenBank/DDBJ databases">
        <authorList>
            <person name="Urmite Genomes Urmite Genomes"/>
        </authorList>
    </citation>
    <scope>NUCLEOTIDE SEQUENCE</scope>
    <source>
        <strain evidence="3">13S34_air</strain>
    </source>
</reference>
<dbReference type="CDD" id="cd00840">
    <property type="entry name" value="MPP_Mre11_N"/>
    <property type="match status" value="1"/>
</dbReference>